<name>A0ABS3QNQ8_9BACT</name>
<dbReference type="RefSeq" id="WP_208178659.1">
    <property type="nucleotide sequence ID" value="NZ_JAGETZ010000023.1"/>
</dbReference>
<reference evidence="1 2" key="1">
    <citation type="submission" date="2021-03" db="EMBL/GenBank/DDBJ databases">
        <authorList>
            <person name="Kim M.K."/>
        </authorList>
    </citation>
    <scope>NUCLEOTIDE SEQUENCE [LARGE SCALE GENOMIC DNA]</scope>
    <source>
        <strain evidence="1 2">BT442</strain>
    </source>
</reference>
<comment type="caution">
    <text evidence="1">The sequence shown here is derived from an EMBL/GenBank/DDBJ whole genome shotgun (WGS) entry which is preliminary data.</text>
</comment>
<keyword evidence="2" id="KW-1185">Reference proteome</keyword>
<organism evidence="1 2">
    <name type="scientific">Hymenobacter negativus</name>
    <dbReference type="NCBI Taxonomy" id="2795026"/>
    <lineage>
        <taxon>Bacteria</taxon>
        <taxon>Pseudomonadati</taxon>
        <taxon>Bacteroidota</taxon>
        <taxon>Cytophagia</taxon>
        <taxon>Cytophagales</taxon>
        <taxon>Hymenobacteraceae</taxon>
        <taxon>Hymenobacter</taxon>
    </lineage>
</organism>
<dbReference type="EMBL" id="JAGETZ010000023">
    <property type="protein sequence ID" value="MBO2012919.1"/>
    <property type="molecule type" value="Genomic_DNA"/>
</dbReference>
<accession>A0ABS3QNQ8</accession>
<evidence type="ECO:0000313" key="2">
    <source>
        <dbReference type="Proteomes" id="UP000664369"/>
    </source>
</evidence>
<protein>
    <submittedName>
        <fullName evidence="1">Uncharacterized protein</fullName>
    </submittedName>
</protein>
<proteinExistence type="predicted"/>
<dbReference type="Proteomes" id="UP000664369">
    <property type="component" value="Unassembled WGS sequence"/>
</dbReference>
<evidence type="ECO:0000313" key="1">
    <source>
        <dbReference type="EMBL" id="MBO2012919.1"/>
    </source>
</evidence>
<sequence>MTSGFFAFERRKADVLEEQKGEASLYEFNRKGSKTKKADALVTPDSFLFASTFFPDEVYEEKIVHRTNHVLVLAHGPENIHIYFNHINPPDSLTAAQCSRLMVKAVQLSGKPALPCK</sequence>
<gene>
    <name evidence="1" type="ORF">J4E00_27905</name>
</gene>